<protein>
    <submittedName>
        <fullName evidence="1">Uncharacterized protein</fullName>
    </submittedName>
</protein>
<name>A0AAP0BAC2_9ASPA</name>
<dbReference type="Proteomes" id="UP001418222">
    <property type="component" value="Unassembled WGS sequence"/>
</dbReference>
<evidence type="ECO:0000313" key="2">
    <source>
        <dbReference type="Proteomes" id="UP001418222"/>
    </source>
</evidence>
<keyword evidence="2" id="KW-1185">Reference proteome</keyword>
<accession>A0AAP0BAC2</accession>
<dbReference type="AlphaFoldDB" id="A0AAP0BAC2"/>
<gene>
    <name evidence="1" type="ORF">KSP39_PZI015088</name>
</gene>
<organism evidence="1 2">
    <name type="scientific">Platanthera zijinensis</name>
    <dbReference type="NCBI Taxonomy" id="2320716"/>
    <lineage>
        <taxon>Eukaryota</taxon>
        <taxon>Viridiplantae</taxon>
        <taxon>Streptophyta</taxon>
        <taxon>Embryophyta</taxon>
        <taxon>Tracheophyta</taxon>
        <taxon>Spermatophyta</taxon>
        <taxon>Magnoliopsida</taxon>
        <taxon>Liliopsida</taxon>
        <taxon>Asparagales</taxon>
        <taxon>Orchidaceae</taxon>
        <taxon>Orchidoideae</taxon>
        <taxon>Orchideae</taxon>
        <taxon>Orchidinae</taxon>
        <taxon>Platanthera</taxon>
    </lineage>
</organism>
<dbReference type="EMBL" id="JBBWWQ010000012">
    <property type="protein sequence ID" value="KAK8934567.1"/>
    <property type="molecule type" value="Genomic_DNA"/>
</dbReference>
<comment type="caution">
    <text evidence="1">The sequence shown here is derived from an EMBL/GenBank/DDBJ whole genome shotgun (WGS) entry which is preliminary data.</text>
</comment>
<sequence>MQAIFSIPRRTRIFGSWPKIVVAQSSIDKLQKLRCALHRELSGLLPKSLPWCSR</sequence>
<reference evidence="1 2" key="1">
    <citation type="journal article" date="2022" name="Nat. Plants">
        <title>Genomes of leafy and leafless Platanthera orchids illuminate the evolution of mycoheterotrophy.</title>
        <authorList>
            <person name="Li M.H."/>
            <person name="Liu K.W."/>
            <person name="Li Z."/>
            <person name="Lu H.C."/>
            <person name="Ye Q.L."/>
            <person name="Zhang D."/>
            <person name="Wang J.Y."/>
            <person name="Li Y.F."/>
            <person name="Zhong Z.M."/>
            <person name="Liu X."/>
            <person name="Yu X."/>
            <person name="Liu D.K."/>
            <person name="Tu X.D."/>
            <person name="Liu B."/>
            <person name="Hao Y."/>
            <person name="Liao X.Y."/>
            <person name="Jiang Y.T."/>
            <person name="Sun W.H."/>
            <person name="Chen J."/>
            <person name="Chen Y.Q."/>
            <person name="Ai Y."/>
            <person name="Zhai J.W."/>
            <person name="Wu S.S."/>
            <person name="Zhou Z."/>
            <person name="Hsiao Y.Y."/>
            <person name="Wu W.L."/>
            <person name="Chen Y.Y."/>
            <person name="Lin Y.F."/>
            <person name="Hsu J.L."/>
            <person name="Li C.Y."/>
            <person name="Wang Z.W."/>
            <person name="Zhao X."/>
            <person name="Zhong W.Y."/>
            <person name="Ma X.K."/>
            <person name="Ma L."/>
            <person name="Huang J."/>
            <person name="Chen G.Z."/>
            <person name="Huang M.Z."/>
            <person name="Huang L."/>
            <person name="Peng D.H."/>
            <person name="Luo Y.B."/>
            <person name="Zou S.Q."/>
            <person name="Chen S.P."/>
            <person name="Lan S."/>
            <person name="Tsai W.C."/>
            <person name="Van de Peer Y."/>
            <person name="Liu Z.J."/>
        </authorList>
    </citation>
    <scope>NUCLEOTIDE SEQUENCE [LARGE SCALE GENOMIC DNA]</scope>
    <source>
        <strain evidence="1">Lor287</strain>
    </source>
</reference>
<evidence type="ECO:0000313" key="1">
    <source>
        <dbReference type="EMBL" id="KAK8934567.1"/>
    </source>
</evidence>
<proteinExistence type="predicted"/>